<accession>A0A090WPT9</accession>
<protein>
    <recommendedName>
        <fullName evidence="3">DUF4230 domain-containing protein</fullName>
    </recommendedName>
</protein>
<dbReference type="Proteomes" id="UP000029643">
    <property type="component" value="Unassembled WGS sequence"/>
</dbReference>
<reference evidence="1 2" key="1">
    <citation type="journal article" date="2014" name="Genome Announc.">
        <title>Draft Genome Sequences of Marine Flavobacterium Algibacter lectus Strains SS8 and NR4.</title>
        <authorList>
            <person name="Takatani N."/>
            <person name="Nakanishi M."/>
            <person name="Meirelles P."/>
            <person name="Mino S."/>
            <person name="Suda W."/>
            <person name="Oshima K."/>
            <person name="Hattori M."/>
            <person name="Ohkuma M."/>
            <person name="Hosokawa M."/>
            <person name="Miyashita K."/>
            <person name="Thompson F.L."/>
            <person name="Niwa A."/>
            <person name="Sawabe T."/>
            <person name="Sawabe T."/>
        </authorList>
    </citation>
    <scope>NUCLEOTIDE SEQUENCE [LARGE SCALE GENOMIC DNA]</scope>
    <source>
        <strain evidence="2">JCM19274</strain>
    </source>
</reference>
<evidence type="ECO:0008006" key="3">
    <source>
        <dbReference type="Google" id="ProtNLM"/>
    </source>
</evidence>
<dbReference type="STRING" id="221126.SAMN04489722_103551"/>
<sequence>MRKILFGVVITLVVLFTFKYCGEKQEDKMVLKESSALIQEQIKNVGKLIVTEGHFSEVFNYKNSKDIFGAYLTSEKKALVVVNADVTIAYDLSKIEFQVDEPTKTLTIISIPKEEIKISPDFEYYDIQADFLNPFEAKDYNDIKAIVNKSLDKKLEKSDLKSNAQNRLISELSKFYILTNSLGWTLQYNSKPITKTEELLNLKL</sequence>
<proteinExistence type="predicted"/>
<dbReference type="RefSeq" id="WP_042496757.1">
    <property type="nucleotide sequence ID" value="NZ_BBNU01000004.1"/>
</dbReference>
<dbReference type="InterPro" id="IPR025324">
    <property type="entry name" value="DUF4230"/>
</dbReference>
<evidence type="ECO:0000313" key="2">
    <source>
        <dbReference type="Proteomes" id="UP000029643"/>
    </source>
</evidence>
<dbReference type="Pfam" id="PF14014">
    <property type="entry name" value="DUF4230"/>
    <property type="match status" value="1"/>
</dbReference>
<gene>
    <name evidence="1" type="ORF">JCM19274_3544</name>
</gene>
<name>A0A090WPT9_9FLAO</name>
<dbReference type="AlphaFoldDB" id="A0A090WPT9"/>
<dbReference type="EMBL" id="BBNU01000004">
    <property type="protein sequence ID" value="GAL78986.1"/>
    <property type="molecule type" value="Genomic_DNA"/>
</dbReference>
<comment type="caution">
    <text evidence="1">The sequence shown here is derived from an EMBL/GenBank/DDBJ whole genome shotgun (WGS) entry which is preliminary data.</text>
</comment>
<evidence type="ECO:0000313" key="1">
    <source>
        <dbReference type="EMBL" id="GAL78986.1"/>
    </source>
</evidence>
<organism evidence="1 2">
    <name type="scientific">Algibacter lectus</name>
    <dbReference type="NCBI Taxonomy" id="221126"/>
    <lineage>
        <taxon>Bacteria</taxon>
        <taxon>Pseudomonadati</taxon>
        <taxon>Bacteroidota</taxon>
        <taxon>Flavobacteriia</taxon>
        <taxon>Flavobacteriales</taxon>
        <taxon>Flavobacteriaceae</taxon>
        <taxon>Algibacter</taxon>
    </lineage>
</organism>